<dbReference type="AlphaFoldDB" id="A0A284VLE6"/>
<name>A0A284VLE6_9EURY</name>
<dbReference type="RefSeq" id="WP_179293813.1">
    <property type="nucleotide sequence ID" value="NZ_FZMP01000059.1"/>
</dbReference>
<feature type="transmembrane region" description="Helical" evidence="1">
    <location>
        <begin position="118"/>
        <end position="138"/>
    </location>
</feature>
<dbReference type="Pfam" id="PF07786">
    <property type="entry name" value="HGSNAT_cat"/>
    <property type="match status" value="1"/>
</dbReference>
<evidence type="ECO:0000256" key="1">
    <source>
        <dbReference type="SAM" id="Phobius"/>
    </source>
</evidence>
<feature type="domain" description="Heparan-alpha-glucosaminide N-acetyltransferase catalytic" evidence="2">
    <location>
        <begin position="19"/>
        <end position="236"/>
    </location>
</feature>
<dbReference type="EMBL" id="FZMP01000059">
    <property type="protein sequence ID" value="SNQ60017.1"/>
    <property type="molecule type" value="Genomic_DNA"/>
</dbReference>
<gene>
    <name evidence="3" type="ORF">MNV_1510010</name>
</gene>
<keyword evidence="1" id="KW-0812">Transmembrane</keyword>
<feature type="transmembrane region" description="Helical" evidence="1">
    <location>
        <begin position="228"/>
        <end position="247"/>
    </location>
</feature>
<keyword evidence="4" id="KW-1185">Reference proteome</keyword>
<dbReference type="InterPro" id="IPR012429">
    <property type="entry name" value="HGSNAT_cat"/>
</dbReference>
<feature type="transmembrane region" description="Helical" evidence="1">
    <location>
        <begin position="25"/>
        <end position="48"/>
    </location>
</feature>
<protein>
    <recommendedName>
        <fullName evidence="2">Heparan-alpha-glucosaminide N-acetyltransferase catalytic domain-containing protein</fullName>
    </recommendedName>
</protein>
<accession>A0A284VLE6</accession>
<keyword evidence="1" id="KW-1133">Transmembrane helix</keyword>
<proteinExistence type="predicted"/>
<evidence type="ECO:0000313" key="3">
    <source>
        <dbReference type="EMBL" id="SNQ60017.1"/>
    </source>
</evidence>
<organism evidence="3 4">
    <name type="scientific">Candidatus Methanoperedens nitratireducens</name>
    <dbReference type="NCBI Taxonomy" id="1392998"/>
    <lineage>
        <taxon>Archaea</taxon>
        <taxon>Methanobacteriati</taxon>
        <taxon>Methanobacteriota</taxon>
        <taxon>Stenosarchaea group</taxon>
        <taxon>Methanomicrobia</taxon>
        <taxon>Methanosarcinales</taxon>
        <taxon>ANME-2 cluster</taxon>
        <taxon>Candidatus Methanoperedentaceae</taxon>
        <taxon>Candidatus Methanoperedens</taxon>
    </lineage>
</organism>
<evidence type="ECO:0000259" key="2">
    <source>
        <dbReference type="Pfam" id="PF07786"/>
    </source>
</evidence>
<reference evidence="4" key="1">
    <citation type="submission" date="2017-06" db="EMBL/GenBank/DDBJ databases">
        <authorList>
            <person name="Cremers G."/>
        </authorList>
    </citation>
    <scope>NUCLEOTIDE SEQUENCE [LARGE SCALE GENOMIC DNA]</scope>
</reference>
<dbReference type="Proteomes" id="UP000218615">
    <property type="component" value="Unassembled WGS sequence"/>
</dbReference>
<feature type="transmembrane region" description="Helical" evidence="1">
    <location>
        <begin position="60"/>
        <end position="81"/>
    </location>
</feature>
<evidence type="ECO:0000313" key="4">
    <source>
        <dbReference type="Proteomes" id="UP000218615"/>
    </source>
</evidence>
<sequence>MTLPSEQEHLSKPLSKYDRIQAIDLVRGVDIILMVLFNYSVTLSYFGIIQAQPNFLYWRIFPISIASIFIFLSGAAARISFENHKEGFGKRYFTRGLKLLIFAAFVTMFTSIFVPERIIYFGILHFFAASSFLVPLFIKYNRLNLVAGLSIAASGFYLQQSEFNFPYLFWLGFIPRGFSTFDYFPLIPWLGVLLLGVYSGEYIAGKTANIRFGNRLAGKFMFLGKKSLTVYLVHQPILIILLLATGFKLF</sequence>
<feature type="transmembrane region" description="Helical" evidence="1">
    <location>
        <begin position="93"/>
        <end position="112"/>
    </location>
</feature>
<keyword evidence="1" id="KW-0472">Membrane</keyword>
<dbReference type="OrthoDB" id="51594at2157"/>
<feature type="transmembrane region" description="Helical" evidence="1">
    <location>
        <begin position="183"/>
        <end position="204"/>
    </location>
</feature>